<organism evidence="1 2">
    <name type="scientific">Eumeta variegata</name>
    <name type="common">Bagworm moth</name>
    <name type="synonym">Eumeta japonica</name>
    <dbReference type="NCBI Taxonomy" id="151549"/>
    <lineage>
        <taxon>Eukaryota</taxon>
        <taxon>Metazoa</taxon>
        <taxon>Ecdysozoa</taxon>
        <taxon>Arthropoda</taxon>
        <taxon>Hexapoda</taxon>
        <taxon>Insecta</taxon>
        <taxon>Pterygota</taxon>
        <taxon>Neoptera</taxon>
        <taxon>Endopterygota</taxon>
        <taxon>Lepidoptera</taxon>
        <taxon>Glossata</taxon>
        <taxon>Ditrysia</taxon>
        <taxon>Tineoidea</taxon>
        <taxon>Psychidae</taxon>
        <taxon>Oiketicinae</taxon>
        <taxon>Eumeta</taxon>
    </lineage>
</organism>
<evidence type="ECO:0000313" key="1">
    <source>
        <dbReference type="EMBL" id="GBP33936.1"/>
    </source>
</evidence>
<sequence>MLRRRARRSNAVSGRAELPTFSRDFNSADFLIYDPSDSLEQRLASLAGGSGSVDYCASHTCTGGILSLNKDSARAGDALRDLVVEIGMSVKNVSKASATSISFFRILSFIPVAHTIAQHGPQPNTLIVRIDQLSLPALIRRTGMKCNSPPRQV</sequence>
<name>A0A4C1V6B7_EUMVA</name>
<proteinExistence type="predicted"/>
<dbReference type="AlphaFoldDB" id="A0A4C1V6B7"/>
<dbReference type="Proteomes" id="UP000299102">
    <property type="component" value="Unassembled WGS sequence"/>
</dbReference>
<protein>
    <submittedName>
        <fullName evidence="1">Uncharacterized protein</fullName>
    </submittedName>
</protein>
<dbReference type="EMBL" id="BGZK01000281">
    <property type="protein sequence ID" value="GBP33936.1"/>
    <property type="molecule type" value="Genomic_DNA"/>
</dbReference>
<evidence type="ECO:0000313" key="2">
    <source>
        <dbReference type="Proteomes" id="UP000299102"/>
    </source>
</evidence>
<accession>A0A4C1V6B7</accession>
<keyword evidence="2" id="KW-1185">Reference proteome</keyword>
<comment type="caution">
    <text evidence="1">The sequence shown here is derived from an EMBL/GenBank/DDBJ whole genome shotgun (WGS) entry which is preliminary data.</text>
</comment>
<gene>
    <name evidence="1" type="ORF">EVAR_23283_1</name>
</gene>
<reference evidence="1 2" key="1">
    <citation type="journal article" date="2019" name="Commun. Biol.">
        <title>The bagworm genome reveals a unique fibroin gene that provides high tensile strength.</title>
        <authorList>
            <person name="Kono N."/>
            <person name="Nakamura H."/>
            <person name="Ohtoshi R."/>
            <person name="Tomita M."/>
            <person name="Numata K."/>
            <person name="Arakawa K."/>
        </authorList>
    </citation>
    <scope>NUCLEOTIDE SEQUENCE [LARGE SCALE GENOMIC DNA]</scope>
</reference>